<feature type="compositionally biased region" description="Basic and acidic residues" evidence="1">
    <location>
        <begin position="296"/>
        <end position="305"/>
    </location>
</feature>
<feature type="region of interest" description="Disordered" evidence="1">
    <location>
        <begin position="422"/>
        <end position="451"/>
    </location>
</feature>
<name>A0A1V6P0J2_PENDC</name>
<evidence type="ECO:0000256" key="1">
    <source>
        <dbReference type="SAM" id="MobiDB-lite"/>
    </source>
</evidence>
<feature type="compositionally biased region" description="Polar residues" evidence="1">
    <location>
        <begin position="757"/>
        <end position="766"/>
    </location>
</feature>
<reference evidence="4" key="1">
    <citation type="journal article" date="2017" name="Nat. Microbiol.">
        <title>Global analysis of biosynthetic gene clusters reveals vast potential of secondary metabolite production in Penicillium species.</title>
        <authorList>
            <person name="Nielsen J.C."/>
            <person name="Grijseels S."/>
            <person name="Prigent S."/>
            <person name="Ji B."/>
            <person name="Dainat J."/>
            <person name="Nielsen K.F."/>
            <person name="Frisvad J.C."/>
            <person name="Workman M."/>
            <person name="Nielsen J."/>
        </authorList>
    </citation>
    <scope>NUCLEOTIDE SEQUENCE [LARGE SCALE GENOMIC DNA]</scope>
    <source>
        <strain evidence="4">IBT 11843</strain>
    </source>
</reference>
<feature type="compositionally biased region" description="Polar residues" evidence="1">
    <location>
        <begin position="426"/>
        <end position="436"/>
    </location>
</feature>
<dbReference type="InterPro" id="IPR000095">
    <property type="entry name" value="CRIB_dom"/>
</dbReference>
<keyword evidence="4" id="KW-1185">Reference proteome</keyword>
<comment type="caution">
    <text evidence="3">The sequence shown here is derived from an EMBL/GenBank/DDBJ whole genome shotgun (WGS) entry which is preliminary data.</text>
</comment>
<protein>
    <recommendedName>
        <fullName evidence="2">CRIB domain-containing protein</fullName>
    </recommendedName>
</protein>
<proteinExistence type="predicted"/>
<accession>A0A1V6P0J2</accession>
<dbReference type="STRING" id="69771.A0A1V6P0J2"/>
<feature type="region of interest" description="Disordered" evidence="1">
    <location>
        <begin position="511"/>
        <end position="545"/>
    </location>
</feature>
<dbReference type="AlphaFoldDB" id="A0A1V6P0J2"/>
<feature type="compositionally biased region" description="Low complexity" evidence="1">
    <location>
        <begin position="253"/>
        <end position="262"/>
    </location>
</feature>
<evidence type="ECO:0000313" key="4">
    <source>
        <dbReference type="Proteomes" id="UP000191522"/>
    </source>
</evidence>
<dbReference type="OMA" id="SHTDRHQ"/>
<feature type="compositionally biased region" description="Basic and acidic residues" evidence="1">
    <location>
        <begin position="720"/>
        <end position="736"/>
    </location>
</feature>
<feature type="domain" description="CRIB" evidence="2">
    <location>
        <begin position="169"/>
        <end position="182"/>
    </location>
</feature>
<feature type="region of interest" description="Disordered" evidence="1">
    <location>
        <begin position="240"/>
        <end position="305"/>
    </location>
</feature>
<evidence type="ECO:0000313" key="3">
    <source>
        <dbReference type="EMBL" id="OQD70478.1"/>
    </source>
</evidence>
<feature type="compositionally biased region" description="Polar residues" evidence="1">
    <location>
        <begin position="1"/>
        <end position="11"/>
    </location>
</feature>
<dbReference type="OrthoDB" id="24581at2759"/>
<evidence type="ECO:0000259" key="2">
    <source>
        <dbReference type="PROSITE" id="PS50108"/>
    </source>
</evidence>
<dbReference type="PROSITE" id="PS50108">
    <property type="entry name" value="CRIB"/>
    <property type="match status" value="1"/>
</dbReference>
<sequence length="766" mass="84396">MNSLPTFSPRMTGQWEEDGHSDPPSTRSSNDPPDHLSHIRSRSTAHADSPRRLSVFSGRSRSNTTTSTSSRRSPGSSMTSVDSSVHSQDERTTSALGMRPEKDRSRSLLARGSRILRRQGSKINIVATLDEEDEMDREAQQQHPRTDKSDMFGRRARRTDNHERLKSLISDPFDFHHLTHTSPAQFQSLDQARENDLVTEFSVIRASQRRESVLKGIRADDIHFRNFSTEDLAAYGTATTVDEPAPQSPPASPSASGSTSPSGHVRRGSRTCENFSRPVSRYPRSCPTTPPSPSAPERESGTDEPAPRAIDEILGLSSAQTYPEYIESAPSTQLRFSPEPDDNPARKYSISSHYELEDVPEEEEAARLWEDNPAASPSSTYSRSTSHVSPGTVEPRSRSVAPKAPMSISVAEELSRKFSEALGSPTLPQTFPSSSPIAHMEINPPGRSDFNQSSYEDEIYDSWDADIDYCYEHAAESTSNFDWSRTSLDEAQRPQIGVPCSDQPWLEAPKTRHLQPSPLSSSMLPTPDLDSSPTRSVALHSTATPSTTEYERDFITGRAGAGDYFQPVSSPILPSGLSKQINQETLYEDYLTADAESDRHFPFHQGMIVSENNPVSPRSSYSPISKCNSQESLMLSRAASIVRKHRSSVSTASVPELIHSLSSSRELMPTDRLAAGETLCRPPSSHHHRQTKSLEAHLLLQAGGSANTSASDLNSPTSLTHDRAMSTSEVDVRPVKVESPLTAAPPMNPHRKKIRKSSYSLFPTAH</sequence>
<feature type="compositionally biased region" description="Polar residues" evidence="1">
    <location>
        <begin position="706"/>
        <end position="719"/>
    </location>
</feature>
<feature type="region of interest" description="Disordered" evidence="1">
    <location>
        <begin position="372"/>
        <end position="405"/>
    </location>
</feature>
<dbReference type="EMBL" id="MDYL01000023">
    <property type="protein sequence ID" value="OQD70478.1"/>
    <property type="molecule type" value="Genomic_DNA"/>
</dbReference>
<feature type="region of interest" description="Disordered" evidence="1">
    <location>
        <begin position="706"/>
        <end position="766"/>
    </location>
</feature>
<gene>
    <name evidence="3" type="ORF">PENDEC_c023G00555</name>
</gene>
<feature type="region of interest" description="Disordered" evidence="1">
    <location>
        <begin position="1"/>
        <end position="113"/>
    </location>
</feature>
<dbReference type="Proteomes" id="UP000191522">
    <property type="component" value="Unassembled WGS sequence"/>
</dbReference>
<feature type="compositionally biased region" description="Low complexity" evidence="1">
    <location>
        <begin position="376"/>
        <end position="390"/>
    </location>
</feature>
<feature type="compositionally biased region" description="Low complexity" evidence="1">
    <location>
        <begin position="57"/>
        <end position="86"/>
    </location>
</feature>
<organism evidence="3 4">
    <name type="scientific">Penicillium decumbens</name>
    <dbReference type="NCBI Taxonomy" id="69771"/>
    <lineage>
        <taxon>Eukaryota</taxon>
        <taxon>Fungi</taxon>
        <taxon>Dikarya</taxon>
        <taxon>Ascomycota</taxon>
        <taxon>Pezizomycotina</taxon>
        <taxon>Eurotiomycetes</taxon>
        <taxon>Eurotiomycetidae</taxon>
        <taxon>Eurotiales</taxon>
        <taxon>Aspergillaceae</taxon>
        <taxon>Penicillium</taxon>
    </lineage>
</organism>
<feature type="compositionally biased region" description="Low complexity" evidence="1">
    <location>
        <begin position="516"/>
        <end position="533"/>
    </location>
</feature>